<comment type="caution">
    <text evidence="14">The sequence shown here is derived from an EMBL/GenBank/DDBJ whole genome shotgun (WGS) entry which is preliminary data.</text>
</comment>
<gene>
    <name evidence="14" type="ORF">VNO78_04019</name>
</gene>
<keyword evidence="15" id="KW-1185">Reference proteome</keyword>
<keyword evidence="4" id="KW-0227">DNA damage</keyword>
<dbReference type="GO" id="GO:0045944">
    <property type="term" value="P:positive regulation of transcription by RNA polymerase II"/>
    <property type="evidence" value="ECO:0007669"/>
    <property type="project" value="TreeGrafter"/>
</dbReference>
<proteinExistence type="predicted"/>
<dbReference type="InterPro" id="IPR034732">
    <property type="entry name" value="EPHD"/>
</dbReference>
<feature type="compositionally biased region" description="Basic residues" evidence="10">
    <location>
        <begin position="116"/>
        <end position="133"/>
    </location>
</feature>
<dbReference type="SMART" id="SM00184">
    <property type="entry name" value="RING"/>
    <property type="match status" value="2"/>
</dbReference>
<name>A0AAN9T370_PSOTE</name>
<feature type="compositionally biased region" description="Polar residues" evidence="10">
    <location>
        <begin position="135"/>
        <end position="144"/>
    </location>
</feature>
<dbReference type="GO" id="GO:0004842">
    <property type="term" value="F:ubiquitin-protein transferase activity"/>
    <property type="evidence" value="ECO:0007669"/>
    <property type="project" value="TreeGrafter"/>
</dbReference>
<keyword evidence="7" id="KW-0234">DNA repair</keyword>
<dbReference type="PANTHER" id="PTHR13763:SF0">
    <property type="entry name" value="BREAST CANCER TYPE 1 SUSCEPTIBILITY PROTEIN"/>
    <property type="match status" value="1"/>
</dbReference>
<feature type="domain" description="PHD-type" evidence="13">
    <location>
        <begin position="599"/>
        <end position="719"/>
    </location>
</feature>
<keyword evidence="2" id="KW-0479">Metal-binding</keyword>
<keyword evidence="8" id="KW-0539">Nucleus</keyword>
<sequence length="987" mass="110567">MAMGDLERMGRELKCPICWSLLCSAVSLTCNHLFCNSCIFKSMKSASACPVCKIPFTRREVRPAPHMDNLVSIYKNMEAASGINIFVTQNAPVTNLSDGECTRDANFSKMEAGGTHKGHVREKKTRKKKKSKKTVQGSLGSSGSDLAKPSFPAKKRVQVPQNLLSETPMKNLKLGDSLGKTNKEKEKIENVSDMESERSLQIEKHDHVLSPFFWLREEKDGEKLSQHTDEDQLIDGSTPNPPSFSDLKDSDDEKLSNVAPLDELQNKCSLNLFDSEMFEWTQRPCSPELFSSPSKMQLQVMDTYEDDENPEELLAASLELDPNQPSVDSEMKFENPKEGNRMAVVLPPSVSPLQIRSSDDINGIKKTRKRGRKAREKNRQEQIGEIKNSIDRMFVDSNISLEVTHGQALDYKQKSNLGKASRRGKRVYSNTRTIPTPITPCKGRNTLGVLSIGELKANNTYISPCKQQNEEHCAQQIVGKKQMKRSGEQNINQTHEFAGSGSSFFSLQIDNNGKASNSGQCKNNFSRKSMSCSKELRTTKRPKLSSDRISKTKMVEEILPDESILQGPDVRDLNGTSQEKHCPLIDQTVLRKCESHVKEYQCVFCLSSEESEASGPMVHYLDGRPVTADHEGGSKVTHCHRNCTEWAPNVYFEGDNAINLEAEISRSRRIKCSFCGLKGAALGCYEKSCRRSFHVPCSKLTSQCRWDMQNFVMLCPLHASSMLPCEGSESQKRNKKCAAREGKNQVPKHDSTSQSRCVHRSFKKIVLCCSALSVQEREVVSELERVSKVTVLRNWNTSVTHVIASTDENGACRRTLKVLMGILMGKWILNIEWIKACMKEMDPVDEEPYEINVDIHGIRDGPRLGRERVLKKRPKLFDGYKFYFMGHFIPSYKGFLQDLVVAAGGIILHRKPVSGDQESTSPDMHPSQTLIIYSLELPDKCKPSKKDTICSQRCLDAEVLASSTGSKVASNTWILSSIAACKLQCLA</sequence>
<feature type="domain" description="BRCT" evidence="12">
    <location>
        <begin position="872"/>
        <end position="978"/>
    </location>
</feature>
<comment type="subcellular location">
    <subcellularLocation>
        <location evidence="1">Nucleus</location>
    </subcellularLocation>
</comment>
<dbReference type="PROSITE" id="PS00518">
    <property type="entry name" value="ZF_RING_1"/>
    <property type="match status" value="1"/>
</dbReference>
<dbReference type="FunFam" id="3.30.40.10:FF:000310">
    <property type="entry name" value="Breast cancer associated RING 1"/>
    <property type="match status" value="1"/>
</dbReference>
<dbReference type="CDD" id="cd17734">
    <property type="entry name" value="BRCT_Bard1_rpt1"/>
    <property type="match status" value="1"/>
</dbReference>
<dbReference type="Pfam" id="PF13923">
    <property type="entry name" value="zf-C3HC4_2"/>
    <property type="match status" value="1"/>
</dbReference>
<evidence type="ECO:0000256" key="4">
    <source>
        <dbReference type="ARBA" id="ARBA00022763"/>
    </source>
</evidence>
<dbReference type="Proteomes" id="UP001386955">
    <property type="component" value="Unassembled WGS sequence"/>
</dbReference>
<evidence type="ECO:0000259" key="12">
    <source>
        <dbReference type="PROSITE" id="PS50172"/>
    </source>
</evidence>
<evidence type="ECO:0000313" key="15">
    <source>
        <dbReference type="Proteomes" id="UP001386955"/>
    </source>
</evidence>
<evidence type="ECO:0008006" key="16">
    <source>
        <dbReference type="Google" id="ProtNLM"/>
    </source>
</evidence>
<feature type="compositionally biased region" description="Basic and acidic residues" evidence="10">
    <location>
        <begin position="181"/>
        <end position="199"/>
    </location>
</feature>
<dbReference type="GO" id="GO:0005634">
    <property type="term" value="C:nucleus"/>
    <property type="evidence" value="ECO:0007669"/>
    <property type="project" value="UniProtKB-SubCell"/>
</dbReference>
<evidence type="ECO:0000256" key="1">
    <source>
        <dbReference type="ARBA" id="ARBA00004123"/>
    </source>
</evidence>
<dbReference type="SMART" id="SM00292">
    <property type="entry name" value="BRCT"/>
    <property type="match status" value="2"/>
</dbReference>
<evidence type="ECO:0000256" key="8">
    <source>
        <dbReference type="ARBA" id="ARBA00023242"/>
    </source>
</evidence>
<dbReference type="PROSITE" id="PS50172">
    <property type="entry name" value="BRCT"/>
    <property type="match status" value="2"/>
</dbReference>
<dbReference type="AlphaFoldDB" id="A0AAN9T370"/>
<dbReference type="InterPro" id="IPR017907">
    <property type="entry name" value="Znf_RING_CS"/>
</dbReference>
<dbReference type="EMBL" id="JAYMYS010000001">
    <property type="protein sequence ID" value="KAK7412555.1"/>
    <property type="molecule type" value="Genomic_DNA"/>
</dbReference>
<feature type="region of interest" description="Disordered" evidence="10">
    <location>
        <begin position="109"/>
        <end position="199"/>
    </location>
</feature>
<evidence type="ECO:0000256" key="9">
    <source>
        <dbReference type="PROSITE-ProRule" id="PRU00175"/>
    </source>
</evidence>
<dbReference type="PROSITE" id="PS50089">
    <property type="entry name" value="ZF_RING_2"/>
    <property type="match status" value="1"/>
</dbReference>
<evidence type="ECO:0000313" key="14">
    <source>
        <dbReference type="EMBL" id="KAK7412555.1"/>
    </source>
</evidence>
<dbReference type="FunFam" id="3.30.40.10:FF:000352">
    <property type="entry name" value="Breast cancer associated RING 1"/>
    <property type="match status" value="1"/>
</dbReference>
<dbReference type="InterPro" id="IPR001965">
    <property type="entry name" value="Znf_PHD"/>
</dbReference>
<dbReference type="FunFam" id="3.40.50.10190:FF:000006">
    <property type="entry name" value="Breast cancer type 1 susceptibility protein homolog"/>
    <property type="match status" value="1"/>
</dbReference>
<evidence type="ECO:0000259" key="13">
    <source>
        <dbReference type="PROSITE" id="PS51805"/>
    </source>
</evidence>
<evidence type="ECO:0000256" key="5">
    <source>
        <dbReference type="ARBA" id="ARBA00022771"/>
    </source>
</evidence>
<dbReference type="GO" id="GO:0008270">
    <property type="term" value="F:zinc ion binding"/>
    <property type="evidence" value="ECO:0007669"/>
    <property type="project" value="UniProtKB-KW"/>
</dbReference>
<dbReference type="FunFam" id="3.40.50.10190:FF:000064">
    <property type="entry name" value="Protein BREAST CANCER SUSCEPTIBILITY 1 like"/>
    <property type="match status" value="1"/>
</dbReference>
<protein>
    <recommendedName>
        <fullName evidence="16">Protein BREAST CANCER SUSCEPTIBILITY 1 homolog</fullName>
    </recommendedName>
</protein>
<evidence type="ECO:0000256" key="7">
    <source>
        <dbReference type="ARBA" id="ARBA00023204"/>
    </source>
</evidence>
<evidence type="ECO:0000256" key="6">
    <source>
        <dbReference type="ARBA" id="ARBA00022833"/>
    </source>
</evidence>
<dbReference type="Gene3D" id="3.40.50.10190">
    <property type="entry name" value="BRCT domain"/>
    <property type="match status" value="2"/>
</dbReference>
<dbReference type="GO" id="GO:0000724">
    <property type="term" value="P:double-strand break repair via homologous recombination"/>
    <property type="evidence" value="ECO:0007669"/>
    <property type="project" value="TreeGrafter"/>
</dbReference>
<organism evidence="14 15">
    <name type="scientific">Psophocarpus tetragonolobus</name>
    <name type="common">Winged bean</name>
    <name type="synonym">Dolichos tetragonolobus</name>
    <dbReference type="NCBI Taxonomy" id="3891"/>
    <lineage>
        <taxon>Eukaryota</taxon>
        <taxon>Viridiplantae</taxon>
        <taxon>Streptophyta</taxon>
        <taxon>Embryophyta</taxon>
        <taxon>Tracheophyta</taxon>
        <taxon>Spermatophyta</taxon>
        <taxon>Magnoliopsida</taxon>
        <taxon>eudicotyledons</taxon>
        <taxon>Gunneridae</taxon>
        <taxon>Pentapetalae</taxon>
        <taxon>rosids</taxon>
        <taxon>fabids</taxon>
        <taxon>Fabales</taxon>
        <taxon>Fabaceae</taxon>
        <taxon>Papilionoideae</taxon>
        <taxon>50 kb inversion clade</taxon>
        <taxon>NPAAA clade</taxon>
        <taxon>indigoferoid/millettioid clade</taxon>
        <taxon>Phaseoleae</taxon>
        <taxon>Psophocarpus</taxon>
    </lineage>
</organism>
<accession>A0AAN9T370</accession>
<evidence type="ECO:0000256" key="2">
    <source>
        <dbReference type="ARBA" id="ARBA00022723"/>
    </source>
</evidence>
<dbReference type="InterPro" id="IPR031099">
    <property type="entry name" value="BRCA1-associated"/>
</dbReference>
<keyword evidence="6" id="KW-0862">Zinc</keyword>
<dbReference type="InterPro" id="IPR013083">
    <property type="entry name" value="Znf_RING/FYVE/PHD"/>
</dbReference>
<dbReference type="Gene3D" id="3.30.40.10">
    <property type="entry name" value="Zinc/RING finger domain, C3HC4 (zinc finger)"/>
    <property type="match status" value="2"/>
</dbReference>
<dbReference type="SUPFAM" id="SSF57850">
    <property type="entry name" value="RING/U-box"/>
    <property type="match status" value="1"/>
</dbReference>
<evidence type="ECO:0000259" key="11">
    <source>
        <dbReference type="PROSITE" id="PS50089"/>
    </source>
</evidence>
<dbReference type="InterPro" id="IPR001357">
    <property type="entry name" value="BRCT_dom"/>
</dbReference>
<dbReference type="SUPFAM" id="SSF52113">
    <property type="entry name" value="BRCT domain"/>
    <property type="match status" value="2"/>
</dbReference>
<reference evidence="14 15" key="1">
    <citation type="submission" date="2024-01" db="EMBL/GenBank/DDBJ databases">
        <title>The genomes of 5 underutilized Papilionoideae crops provide insights into root nodulation and disease resistanc.</title>
        <authorList>
            <person name="Jiang F."/>
        </authorList>
    </citation>
    <scope>NUCLEOTIDE SEQUENCE [LARGE SCALE GENOMIC DNA]</scope>
    <source>
        <strain evidence="14">DUOXIRENSHENG_FW03</strain>
        <tissue evidence="14">Leaves</tissue>
    </source>
</reference>
<keyword evidence="3" id="KW-0677">Repeat</keyword>
<evidence type="ECO:0000256" key="10">
    <source>
        <dbReference type="SAM" id="MobiDB-lite"/>
    </source>
</evidence>
<dbReference type="PROSITE" id="PS51805">
    <property type="entry name" value="EPHD"/>
    <property type="match status" value="1"/>
</dbReference>
<dbReference type="InterPro" id="IPR036420">
    <property type="entry name" value="BRCT_dom_sf"/>
</dbReference>
<evidence type="ECO:0000256" key="3">
    <source>
        <dbReference type="ARBA" id="ARBA00022737"/>
    </source>
</evidence>
<feature type="region of interest" description="Disordered" evidence="10">
    <location>
        <begin position="223"/>
        <end position="253"/>
    </location>
</feature>
<feature type="domain" description="RING-type" evidence="11">
    <location>
        <begin position="15"/>
        <end position="53"/>
    </location>
</feature>
<dbReference type="SMART" id="SM00249">
    <property type="entry name" value="PHD"/>
    <property type="match status" value="1"/>
</dbReference>
<feature type="domain" description="BRCT" evidence="12">
    <location>
        <begin position="762"/>
        <end position="851"/>
    </location>
</feature>
<dbReference type="InterPro" id="IPR001841">
    <property type="entry name" value="Znf_RING"/>
</dbReference>
<dbReference type="Pfam" id="PF00533">
    <property type="entry name" value="BRCT"/>
    <property type="match status" value="1"/>
</dbReference>
<dbReference type="Pfam" id="PF13771">
    <property type="entry name" value="zf-HC5HC2H"/>
    <property type="match status" value="1"/>
</dbReference>
<keyword evidence="5 9" id="KW-0863">Zinc-finger</keyword>
<dbReference type="PANTHER" id="PTHR13763">
    <property type="entry name" value="BREAST CANCER TYPE 1 SUSCEPTIBILITY PROTEIN BRCA1"/>
    <property type="match status" value="1"/>
</dbReference>